<accession>A0A1W1I6J0</accession>
<sequence>MTNIGIKRLRGLFMIRSGTERSSSAADRACSKLMMGVVILVTVMGCVSTETRERRALSEEFDRWLGQYKDTRIIEIGQPDRCVGQGGGSEICEWRVDGNALWYLYDADGIARRWKYTDRRFGEMKGAQDPSAAAGQTHESEADVAWKAVKDTFDDMQFMPGLGALGGQ</sequence>
<gene>
    <name evidence="1" type="ORF">NSJP_2423</name>
</gene>
<dbReference type="RefSeq" id="WP_080886958.1">
    <property type="nucleotide sequence ID" value="NZ_LT828648.1"/>
</dbReference>
<protein>
    <submittedName>
        <fullName evidence="1">Uncharacterized protein</fullName>
    </submittedName>
</protein>
<proteinExistence type="predicted"/>
<dbReference type="EMBL" id="LT828648">
    <property type="protein sequence ID" value="SLM48595.1"/>
    <property type="molecule type" value="Genomic_DNA"/>
</dbReference>
<evidence type="ECO:0000313" key="1">
    <source>
        <dbReference type="EMBL" id="SLM48595.1"/>
    </source>
</evidence>
<dbReference type="AlphaFoldDB" id="A0A1W1I6J0"/>
<keyword evidence="2" id="KW-1185">Reference proteome</keyword>
<dbReference type="STRING" id="1325564.NSJP_2423"/>
<dbReference type="Proteomes" id="UP000192042">
    <property type="component" value="Chromosome I"/>
</dbReference>
<name>A0A1W1I6J0_9BACT</name>
<evidence type="ECO:0000313" key="2">
    <source>
        <dbReference type="Proteomes" id="UP000192042"/>
    </source>
</evidence>
<reference evidence="1 2" key="1">
    <citation type="submission" date="2017-03" db="EMBL/GenBank/DDBJ databases">
        <authorList>
            <person name="Afonso C.L."/>
            <person name="Miller P.J."/>
            <person name="Scott M.A."/>
            <person name="Spackman E."/>
            <person name="Goraichik I."/>
            <person name="Dimitrov K.M."/>
            <person name="Suarez D.L."/>
            <person name="Swayne D.E."/>
        </authorList>
    </citation>
    <scope>NUCLEOTIDE SEQUENCE [LARGE SCALE GENOMIC DNA]</scope>
    <source>
        <strain evidence="1">Genome sequencing of Nitrospira japonica strain NJ11</strain>
    </source>
</reference>
<dbReference type="KEGG" id="nja:NSJP_2423"/>
<organism evidence="1 2">
    <name type="scientific">Nitrospira japonica</name>
    <dbReference type="NCBI Taxonomy" id="1325564"/>
    <lineage>
        <taxon>Bacteria</taxon>
        <taxon>Pseudomonadati</taxon>
        <taxon>Nitrospirota</taxon>
        <taxon>Nitrospiria</taxon>
        <taxon>Nitrospirales</taxon>
        <taxon>Nitrospiraceae</taxon>
        <taxon>Nitrospira</taxon>
    </lineage>
</organism>